<dbReference type="EMBL" id="ML996690">
    <property type="protein sequence ID" value="KAF2402704.1"/>
    <property type="molecule type" value="Genomic_DNA"/>
</dbReference>
<protein>
    <recommendedName>
        <fullName evidence="2">Nascent polypeptide-associated complex subunit alpha-like UBA domain-containing protein</fullName>
    </recommendedName>
</protein>
<evidence type="ECO:0000313" key="4">
    <source>
        <dbReference type="Proteomes" id="UP000799640"/>
    </source>
</evidence>
<dbReference type="GO" id="GO:0050821">
    <property type="term" value="P:protein stabilization"/>
    <property type="evidence" value="ECO:0007669"/>
    <property type="project" value="TreeGrafter"/>
</dbReference>
<accession>A0A6G1I3E0</accession>
<organism evidence="3 4">
    <name type="scientific">Trichodelitschia bisporula</name>
    <dbReference type="NCBI Taxonomy" id="703511"/>
    <lineage>
        <taxon>Eukaryota</taxon>
        <taxon>Fungi</taxon>
        <taxon>Dikarya</taxon>
        <taxon>Ascomycota</taxon>
        <taxon>Pezizomycotina</taxon>
        <taxon>Dothideomycetes</taxon>
        <taxon>Dothideomycetes incertae sedis</taxon>
        <taxon>Phaeotrichales</taxon>
        <taxon>Phaeotrichaceae</taxon>
        <taxon>Trichodelitschia</taxon>
    </lineage>
</organism>
<dbReference type="CDD" id="cd14361">
    <property type="entry name" value="UBA_HYPK"/>
    <property type="match status" value="1"/>
</dbReference>
<evidence type="ECO:0000259" key="2">
    <source>
        <dbReference type="Pfam" id="PF19026"/>
    </source>
</evidence>
<dbReference type="InterPro" id="IPR044034">
    <property type="entry name" value="NAC-like_UBA"/>
</dbReference>
<gene>
    <name evidence="3" type="ORF">EJ06DRAFT_472468</name>
</gene>
<dbReference type="GO" id="GO:0043066">
    <property type="term" value="P:negative regulation of apoptotic process"/>
    <property type="evidence" value="ECO:0007669"/>
    <property type="project" value="TreeGrafter"/>
</dbReference>
<dbReference type="Pfam" id="PF19026">
    <property type="entry name" value="UBA_HYPK"/>
    <property type="match status" value="1"/>
</dbReference>
<sequence length="118" mass="12260">MAEEPQPATITEGADATGDPPLPTNAEDRKAAEALSNLDRADADEDRDVDSEALGQAMKKLDVGGKKAEAASKKVKIEAGDVALLVDQLEMAKGKATELLKAHDGDAVKAMVAYVTVA</sequence>
<reference evidence="3" key="1">
    <citation type="journal article" date="2020" name="Stud. Mycol.">
        <title>101 Dothideomycetes genomes: a test case for predicting lifestyles and emergence of pathogens.</title>
        <authorList>
            <person name="Haridas S."/>
            <person name="Albert R."/>
            <person name="Binder M."/>
            <person name="Bloem J."/>
            <person name="Labutti K."/>
            <person name="Salamov A."/>
            <person name="Andreopoulos B."/>
            <person name="Baker S."/>
            <person name="Barry K."/>
            <person name="Bills G."/>
            <person name="Bluhm B."/>
            <person name="Cannon C."/>
            <person name="Castanera R."/>
            <person name="Culley D."/>
            <person name="Daum C."/>
            <person name="Ezra D."/>
            <person name="Gonzalez J."/>
            <person name="Henrissat B."/>
            <person name="Kuo A."/>
            <person name="Liang C."/>
            <person name="Lipzen A."/>
            <person name="Lutzoni F."/>
            <person name="Magnuson J."/>
            <person name="Mondo S."/>
            <person name="Nolan M."/>
            <person name="Ohm R."/>
            <person name="Pangilinan J."/>
            <person name="Park H.-J."/>
            <person name="Ramirez L."/>
            <person name="Alfaro M."/>
            <person name="Sun H."/>
            <person name="Tritt A."/>
            <person name="Yoshinaga Y."/>
            <person name="Zwiers L.-H."/>
            <person name="Turgeon B."/>
            <person name="Goodwin S."/>
            <person name="Spatafora J."/>
            <person name="Crous P."/>
            <person name="Grigoriev I."/>
        </authorList>
    </citation>
    <scope>NUCLEOTIDE SEQUENCE</scope>
    <source>
        <strain evidence="3">CBS 262.69</strain>
    </source>
</reference>
<proteinExistence type="predicted"/>
<dbReference type="Proteomes" id="UP000799640">
    <property type="component" value="Unassembled WGS sequence"/>
</dbReference>
<dbReference type="InterPro" id="IPR052617">
    <property type="entry name" value="Huntingtin-int_K"/>
</dbReference>
<keyword evidence="4" id="KW-1185">Reference proteome</keyword>
<dbReference type="AlphaFoldDB" id="A0A6G1I3E0"/>
<evidence type="ECO:0000313" key="3">
    <source>
        <dbReference type="EMBL" id="KAF2402704.1"/>
    </source>
</evidence>
<feature type="domain" description="Nascent polypeptide-associated complex subunit alpha-like UBA" evidence="2">
    <location>
        <begin position="75"/>
        <end position="115"/>
    </location>
</feature>
<evidence type="ECO:0000256" key="1">
    <source>
        <dbReference type="SAM" id="MobiDB-lite"/>
    </source>
</evidence>
<feature type="region of interest" description="Disordered" evidence="1">
    <location>
        <begin position="1"/>
        <end position="30"/>
    </location>
</feature>
<dbReference type="PANTHER" id="PTHR31184:SF2">
    <property type="entry name" value="HUNTINGTIN-INTERACTING PROTEIN K"/>
    <property type="match status" value="1"/>
</dbReference>
<dbReference type="InterPro" id="IPR038922">
    <property type="entry name" value="HYPK_UBA"/>
</dbReference>
<name>A0A6G1I3E0_9PEZI</name>
<dbReference type="PANTHER" id="PTHR31184">
    <property type="entry name" value="HUNTINGTIN-INTERACTING PROTEIN K FAMILY MEMBER"/>
    <property type="match status" value="1"/>
</dbReference>
<dbReference type="OrthoDB" id="285219at2759"/>